<evidence type="ECO:0000259" key="3">
    <source>
        <dbReference type="Pfam" id="PF01182"/>
    </source>
</evidence>
<dbReference type="PANTHER" id="PTHR11280:SF5">
    <property type="entry name" value="GLUCOSAMINE-6-PHOSPHATE ISOMERASE"/>
    <property type="match status" value="1"/>
</dbReference>
<reference evidence="4 5" key="1">
    <citation type="submission" date="2017-06" db="EMBL/GenBank/DDBJ databases">
        <title>Investigating the central metabolism of Clostridium thermosuccinogenes.</title>
        <authorList>
            <person name="Koendjbiharie J.G."/>
            <person name="van Kranenburg R."/>
        </authorList>
    </citation>
    <scope>NUCLEOTIDE SEQUENCE [LARGE SCALE GENOMIC DNA]</scope>
    <source>
        <strain evidence="4 5">DSM 5806</strain>
    </source>
</reference>
<evidence type="ECO:0000313" key="4">
    <source>
        <dbReference type="EMBL" id="PNT95906.1"/>
    </source>
</evidence>
<dbReference type="CDD" id="cd01399">
    <property type="entry name" value="GlcN6P_deaminase"/>
    <property type="match status" value="1"/>
</dbReference>
<keyword evidence="4" id="KW-0413">Isomerase</keyword>
<dbReference type="GO" id="GO:0004342">
    <property type="term" value="F:glucosamine-6-phosphate deaminase activity"/>
    <property type="evidence" value="ECO:0007669"/>
    <property type="project" value="InterPro"/>
</dbReference>
<dbReference type="KEGG" id="cthd:CDO33_02165"/>
<feature type="domain" description="Glucosamine/galactosamine-6-phosphate isomerase" evidence="3">
    <location>
        <begin position="12"/>
        <end position="224"/>
    </location>
</feature>
<dbReference type="InterPro" id="IPR006148">
    <property type="entry name" value="Glc/Gal-6P_isomerase"/>
</dbReference>
<sequence>MKITIAKSLDDFYKQSAERIASKIIEKPKSIIGLSTGRTTGGIHKALVELYREKPFDTSQVTVFGLDEVTNISRECKASCYWLLLNQVVEPLGIPLSNFIMPDPFAKDLQRECRKFEDRVSNDNASDLQMLGIGENGHIGFNQPGTPFGSTTWISYLDDSLDERLRRENNIAPDVKMGGLTLGIKNIMWSKKIVLVASGKNKADIIEKALFGPVSEDVPASVLQLHPDCEAILDPEAAQQIVKHL</sequence>
<dbReference type="Gene3D" id="3.40.50.1360">
    <property type="match status" value="1"/>
</dbReference>
<dbReference type="GO" id="GO:0016853">
    <property type="term" value="F:isomerase activity"/>
    <property type="evidence" value="ECO:0007669"/>
    <property type="project" value="UniProtKB-KW"/>
</dbReference>
<evidence type="ECO:0000313" key="5">
    <source>
        <dbReference type="Proteomes" id="UP000236151"/>
    </source>
</evidence>
<organism evidence="4 5">
    <name type="scientific">Clostridium thermosuccinogenes</name>
    <dbReference type="NCBI Taxonomy" id="84032"/>
    <lineage>
        <taxon>Bacteria</taxon>
        <taxon>Bacillati</taxon>
        <taxon>Bacillota</taxon>
        <taxon>Clostridia</taxon>
        <taxon>Eubacteriales</taxon>
        <taxon>Clostridiaceae</taxon>
        <taxon>Clostridium</taxon>
    </lineage>
</organism>
<dbReference type="OrthoDB" id="9791139at2"/>
<dbReference type="RefSeq" id="WP_103082785.1">
    <property type="nucleotide sequence ID" value="NZ_CP021850.1"/>
</dbReference>
<dbReference type="InterPro" id="IPR004547">
    <property type="entry name" value="Glucosamine6P_isomerase"/>
</dbReference>
<dbReference type="AlphaFoldDB" id="A0A2K2EVP4"/>
<proteinExistence type="predicted"/>
<dbReference type="GO" id="GO:0005737">
    <property type="term" value="C:cytoplasm"/>
    <property type="evidence" value="ECO:0007669"/>
    <property type="project" value="TreeGrafter"/>
</dbReference>
<name>A0A2K2EVP4_9CLOT</name>
<dbReference type="SUPFAM" id="SSF100950">
    <property type="entry name" value="NagB/RpiA/CoA transferase-like"/>
    <property type="match status" value="1"/>
</dbReference>
<dbReference type="EMBL" id="NIOJ01000057">
    <property type="protein sequence ID" value="PNT95906.1"/>
    <property type="molecule type" value="Genomic_DNA"/>
</dbReference>
<gene>
    <name evidence="4" type="ORF">CDQ84_16220</name>
</gene>
<comment type="caution">
    <text evidence="4">The sequence shown here is derived from an EMBL/GenBank/DDBJ whole genome shotgun (WGS) entry which is preliminary data.</text>
</comment>
<dbReference type="InterPro" id="IPR037171">
    <property type="entry name" value="NagB/RpiA_transferase-like"/>
</dbReference>
<dbReference type="GO" id="GO:0006043">
    <property type="term" value="P:glucosamine catabolic process"/>
    <property type="evidence" value="ECO:0007669"/>
    <property type="project" value="TreeGrafter"/>
</dbReference>
<keyword evidence="5" id="KW-1185">Reference proteome</keyword>
<dbReference type="GO" id="GO:0042802">
    <property type="term" value="F:identical protein binding"/>
    <property type="evidence" value="ECO:0007669"/>
    <property type="project" value="TreeGrafter"/>
</dbReference>
<evidence type="ECO:0000256" key="1">
    <source>
        <dbReference type="ARBA" id="ARBA00022801"/>
    </source>
</evidence>
<keyword evidence="2" id="KW-0119">Carbohydrate metabolism</keyword>
<dbReference type="PANTHER" id="PTHR11280">
    <property type="entry name" value="GLUCOSAMINE-6-PHOSPHATE ISOMERASE"/>
    <property type="match status" value="1"/>
</dbReference>
<dbReference type="GO" id="GO:0006046">
    <property type="term" value="P:N-acetylglucosamine catabolic process"/>
    <property type="evidence" value="ECO:0007669"/>
    <property type="project" value="TreeGrafter"/>
</dbReference>
<protein>
    <submittedName>
        <fullName evidence="4">Galactosamine-6-phosphate isomerase</fullName>
    </submittedName>
</protein>
<evidence type="ECO:0000256" key="2">
    <source>
        <dbReference type="ARBA" id="ARBA00023277"/>
    </source>
</evidence>
<dbReference type="GO" id="GO:0005975">
    <property type="term" value="P:carbohydrate metabolic process"/>
    <property type="evidence" value="ECO:0007669"/>
    <property type="project" value="InterPro"/>
</dbReference>
<keyword evidence="1" id="KW-0378">Hydrolase</keyword>
<dbReference type="Proteomes" id="UP000236151">
    <property type="component" value="Unassembled WGS sequence"/>
</dbReference>
<accession>A0A2K2EVP4</accession>
<dbReference type="Pfam" id="PF01182">
    <property type="entry name" value="Glucosamine_iso"/>
    <property type="match status" value="1"/>
</dbReference>
<dbReference type="GO" id="GO:0019262">
    <property type="term" value="P:N-acetylneuraminate catabolic process"/>
    <property type="evidence" value="ECO:0007669"/>
    <property type="project" value="TreeGrafter"/>
</dbReference>